<protein>
    <submittedName>
        <fullName evidence="1">Zinc dependent phospholipase C family protein</fullName>
    </submittedName>
</protein>
<proteinExistence type="predicted"/>
<keyword evidence="2" id="KW-1185">Reference proteome</keyword>
<reference evidence="2" key="1">
    <citation type="journal article" date="2019" name="Int. J. Syst. Evol. Microbiol.">
        <title>The Global Catalogue of Microorganisms (GCM) 10K type strain sequencing project: providing services to taxonomists for standard genome sequencing and annotation.</title>
        <authorList>
            <consortium name="The Broad Institute Genomics Platform"/>
            <consortium name="The Broad Institute Genome Sequencing Center for Infectious Disease"/>
            <person name="Wu L."/>
            <person name="Ma J."/>
        </authorList>
    </citation>
    <scope>NUCLEOTIDE SEQUENCE [LARGE SCALE GENOMIC DNA]</scope>
    <source>
        <strain evidence="2">CGMCC 1.3240</strain>
    </source>
</reference>
<gene>
    <name evidence="1" type="ORF">ACFPYJ_16380</name>
</gene>
<evidence type="ECO:0000313" key="2">
    <source>
        <dbReference type="Proteomes" id="UP001596047"/>
    </source>
</evidence>
<organism evidence="1 2">
    <name type="scientific">Paenibacillus solisilvae</name>
    <dbReference type="NCBI Taxonomy" id="2486751"/>
    <lineage>
        <taxon>Bacteria</taxon>
        <taxon>Bacillati</taxon>
        <taxon>Bacillota</taxon>
        <taxon>Bacilli</taxon>
        <taxon>Bacillales</taxon>
        <taxon>Paenibacillaceae</taxon>
        <taxon>Paenibacillus</taxon>
    </lineage>
</organism>
<dbReference type="Proteomes" id="UP001596047">
    <property type="component" value="Unassembled WGS sequence"/>
</dbReference>
<dbReference type="RefSeq" id="WP_379189249.1">
    <property type="nucleotide sequence ID" value="NZ_JBHSOW010000060.1"/>
</dbReference>
<accession>A0ABW0W088</accession>
<dbReference type="EMBL" id="JBHSOW010000060">
    <property type="protein sequence ID" value="MFC5650672.1"/>
    <property type="molecule type" value="Genomic_DNA"/>
</dbReference>
<name>A0ABW0W088_9BACL</name>
<comment type="caution">
    <text evidence="1">The sequence shown here is derived from an EMBL/GenBank/DDBJ whole genome shotgun (WGS) entry which is preliminary data.</text>
</comment>
<evidence type="ECO:0000313" key="1">
    <source>
        <dbReference type="EMBL" id="MFC5650672.1"/>
    </source>
</evidence>
<sequence>MGSRIMHYCIASLLSERLGLTNVREFLLGGIAPDIHAFMEVTKPKRVTHFVDVDEHGKGRINVLRYYNTYKEFVHEPFYLGYLCHLISDVVWSDMYDTFIQNMSMEERKETLQICYRDYWRLNGRLINHYALDHKTLPISREITINEVHFNSYLPALLEWLQKDFSFDEEVASQTLELFQDDNTQIIEFIDSSVQKSLAFINEQRLLG</sequence>